<evidence type="ECO:0000256" key="1">
    <source>
        <dbReference type="SAM" id="MobiDB-lite"/>
    </source>
</evidence>
<evidence type="ECO:0000313" key="2">
    <source>
        <dbReference type="EMBL" id="MBB5494376.1"/>
    </source>
</evidence>
<proteinExistence type="predicted"/>
<feature type="region of interest" description="Disordered" evidence="1">
    <location>
        <begin position="13"/>
        <end position="38"/>
    </location>
</feature>
<gene>
    <name evidence="2" type="ORF">HNR07_005513</name>
</gene>
<keyword evidence="3" id="KW-1185">Reference proteome</keyword>
<protein>
    <submittedName>
        <fullName evidence="2">Uncharacterized protein</fullName>
    </submittedName>
</protein>
<comment type="caution">
    <text evidence="2">The sequence shown here is derived from an EMBL/GenBank/DDBJ whole genome shotgun (WGS) entry which is preliminary data.</text>
</comment>
<name>A0A840WRV1_9ACTN</name>
<dbReference type="Proteomes" id="UP000579647">
    <property type="component" value="Unassembled WGS sequence"/>
</dbReference>
<dbReference type="EMBL" id="JACHDO010000001">
    <property type="protein sequence ID" value="MBB5494376.1"/>
    <property type="molecule type" value="Genomic_DNA"/>
</dbReference>
<reference evidence="2 3" key="1">
    <citation type="submission" date="2020-08" db="EMBL/GenBank/DDBJ databases">
        <title>Sequencing the genomes of 1000 actinobacteria strains.</title>
        <authorList>
            <person name="Klenk H.-P."/>
        </authorList>
    </citation>
    <scope>NUCLEOTIDE SEQUENCE [LARGE SCALE GENOMIC DNA]</scope>
    <source>
        <strain evidence="2 3">DSM 44598</strain>
    </source>
</reference>
<dbReference type="AlphaFoldDB" id="A0A840WRV1"/>
<evidence type="ECO:0000313" key="3">
    <source>
        <dbReference type="Proteomes" id="UP000579647"/>
    </source>
</evidence>
<accession>A0A840WRV1</accession>
<organism evidence="2 3">
    <name type="scientific">Nocardiopsis metallicus</name>
    <dbReference type="NCBI Taxonomy" id="179819"/>
    <lineage>
        <taxon>Bacteria</taxon>
        <taxon>Bacillati</taxon>
        <taxon>Actinomycetota</taxon>
        <taxon>Actinomycetes</taxon>
        <taxon>Streptosporangiales</taxon>
        <taxon>Nocardiopsidaceae</taxon>
        <taxon>Nocardiopsis</taxon>
    </lineage>
</organism>
<sequence length="38" mass="4753">MWSLRAHPDWRRRELCAPREDREAEEAREQPAEHRPER</sequence>